<sequence length="120" mass="13324">MPVSNMAATSECLPRCRPLATTQAAWMALYSRTWCLAWVPVVGGYFEVFDDILKLLKHIQDGNLLREQSAIPLASEAATASASHTKLALGTYKMWFLKYKPLAATHLTLEERSGHSSRTI</sequence>
<dbReference type="AlphaFoldDB" id="W4G5B4"/>
<dbReference type="EMBL" id="KI913145">
    <property type="protein sequence ID" value="ETV74224.1"/>
    <property type="molecule type" value="Genomic_DNA"/>
</dbReference>
<gene>
    <name evidence="1" type="ORF">H257_11175</name>
</gene>
<reference evidence="1" key="1">
    <citation type="submission" date="2013-12" db="EMBL/GenBank/DDBJ databases">
        <title>The Genome Sequence of Aphanomyces astaci APO3.</title>
        <authorList>
            <consortium name="The Broad Institute Genomics Platform"/>
            <person name="Russ C."/>
            <person name="Tyler B."/>
            <person name="van West P."/>
            <person name="Dieguez-Uribeondo J."/>
            <person name="Young S.K."/>
            <person name="Zeng Q."/>
            <person name="Gargeya S."/>
            <person name="Fitzgerald M."/>
            <person name="Abouelleil A."/>
            <person name="Alvarado L."/>
            <person name="Chapman S.B."/>
            <person name="Gainer-Dewar J."/>
            <person name="Goldberg J."/>
            <person name="Griggs A."/>
            <person name="Gujja S."/>
            <person name="Hansen M."/>
            <person name="Howarth C."/>
            <person name="Imamovic A."/>
            <person name="Ireland A."/>
            <person name="Larimer J."/>
            <person name="McCowan C."/>
            <person name="Murphy C."/>
            <person name="Pearson M."/>
            <person name="Poon T.W."/>
            <person name="Priest M."/>
            <person name="Roberts A."/>
            <person name="Saif S."/>
            <person name="Shea T."/>
            <person name="Sykes S."/>
            <person name="Wortman J."/>
            <person name="Nusbaum C."/>
            <person name="Birren B."/>
        </authorList>
    </citation>
    <scope>NUCLEOTIDE SEQUENCE [LARGE SCALE GENOMIC DNA]</scope>
    <source>
        <strain evidence="1">APO3</strain>
    </source>
</reference>
<dbReference type="VEuPathDB" id="FungiDB:H257_11175"/>
<accession>W4G5B4</accession>
<proteinExistence type="predicted"/>
<organism evidence="1">
    <name type="scientific">Aphanomyces astaci</name>
    <name type="common">Crayfish plague agent</name>
    <dbReference type="NCBI Taxonomy" id="112090"/>
    <lineage>
        <taxon>Eukaryota</taxon>
        <taxon>Sar</taxon>
        <taxon>Stramenopiles</taxon>
        <taxon>Oomycota</taxon>
        <taxon>Saprolegniomycetes</taxon>
        <taxon>Saprolegniales</taxon>
        <taxon>Verrucalvaceae</taxon>
        <taxon>Aphanomyces</taxon>
    </lineage>
</organism>
<dbReference type="RefSeq" id="XP_009836330.1">
    <property type="nucleotide sequence ID" value="XM_009838028.1"/>
</dbReference>
<name>W4G5B4_APHAT</name>
<evidence type="ECO:0000313" key="1">
    <source>
        <dbReference type="EMBL" id="ETV74224.1"/>
    </source>
</evidence>
<dbReference type="GeneID" id="20813171"/>
<protein>
    <submittedName>
        <fullName evidence="1">Uncharacterized protein</fullName>
    </submittedName>
</protein>